<sequence length="408" mass="45050">MTMSRSGALLCGLAMYAMSCMAQGGDIDYNGKKFVFSTVPAQYNHTSSATMAAIVNAGIRAAVDLTTLLPPGYKKDGTVDYTDYLQNGLDKNRDVVFPDFPVLISSKGLTVSSNANLYFKPNSKLIMQPNNLEKFEILRLHGVNNVKIYNACLIGDRNDHQGTVGEHGMGIAIRSAKDVSIYSPRISNCWGDGIYIGWRTRDVVNDHYIPSENINIYNGLLDYNRRNGISIVCGRNINIRNTTIANTYGTLPMSGIDIEPNEPKDVINNITIDSVTTYNNARDGILIVLTRLPSASSSVNTNIVIKDHLDDKSYSAFRLGSGFRKTDREMTGQISVINPVWKNNETPFRYRNNYQMLPVTELKNIRVIGSSPGVQTFSSPAQSAAGQEAVKKIKAGLSRENKIRIEDK</sequence>
<comment type="caution">
    <text evidence="2">The sequence shown here is derived from an EMBL/GenBank/DDBJ whole genome shotgun (WGS) entry which is preliminary data.</text>
</comment>
<keyword evidence="1" id="KW-0732">Signal</keyword>
<dbReference type="SUPFAM" id="SSF51126">
    <property type="entry name" value="Pectin lyase-like"/>
    <property type="match status" value="1"/>
</dbReference>
<dbReference type="SMART" id="SM00710">
    <property type="entry name" value="PbH1"/>
    <property type="match status" value="4"/>
</dbReference>
<accession>A0A365XU46</accession>
<proteinExistence type="predicted"/>
<evidence type="ECO:0000313" key="3">
    <source>
        <dbReference type="Proteomes" id="UP000253410"/>
    </source>
</evidence>
<dbReference type="InterPro" id="IPR011050">
    <property type="entry name" value="Pectin_lyase_fold/virulence"/>
</dbReference>
<dbReference type="EMBL" id="QFFJ01000002">
    <property type="protein sequence ID" value="RBL89670.1"/>
    <property type="molecule type" value="Genomic_DNA"/>
</dbReference>
<feature type="chain" id="PRO_5016759323" evidence="1">
    <location>
        <begin position="23"/>
        <end position="408"/>
    </location>
</feature>
<protein>
    <submittedName>
        <fullName evidence="2">Uncharacterized protein</fullName>
    </submittedName>
</protein>
<evidence type="ECO:0000256" key="1">
    <source>
        <dbReference type="SAM" id="SignalP"/>
    </source>
</evidence>
<name>A0A365XU46_9BACT</name>
<dbReference type="InterPro" id="IPR012334">
    <property type="entry name" value="Pectin_lyas_fold"/>
</dbReference>
<dbReference type="OrthoDB" id="253409at2"/>
<dbReference type="RefSeq" id="WP_113618418.1">
    <property type="nucleotide sequence ID" value="NZ_QFFJ01000002.1"/>
</dbReference>
<dbReference type="Proteomes" id="UP000253410">
    <property type="component" value="Unassembled WGS sequence"/>
</dbReference>
<feature type="signal peptide" evidence="1">
    <location>
        <begin position="1"/>
        <end position="22"/>
    </location>
</feature>
<gene>
    <name evidence="2" type="ORF">DF182_24540</name>
</gene>
<evidence type="ECO:0000313" key="2">
    <source>
        <dbReference type="EMBL" id="RBL89670.1"/>
    </source>
</evidence>
<reference evidence="2 3" key="1">
    <citation type="submission" date="2018-05" db="EMBL/GenBank/DDBJ databases">
        <title>Chitinophaga sp. K3CV102501T nov., isolated from isolated from a monsoon evergreen broad-leaved forest soil.</title>
        <authorList>
            <person name="Lv Y."/>
        </authorList>
    </citation>
    <scope>NUCLEOTIDE SEQUENCE [LARGE SCALE GENOMIC DNA]</scope>
    <source>
        <strain evidence="2 3">GDMCC 1.1325</strain>
    </source>
</reference>
<dbReference type="InterPro" id="IPR006626">
    <property type="entry name" value="PbH1"/>
</dbReference>
<dbReference type="Gene3D" id="2.160.20.10">
    <property type="entry name" value="Single-stranded right-handed beta-helix, Pectin lyase-like"/>
    <property type="match status" value="1"/>
</dbReference>
<organism evidence="2 3">
    <name type="scientific">Chitinophaga flava</name>
    <dbReference type="NCBI Taxonomy" id="2259036"/>
    <lineage>
        <taxon>Bacteria</taxon>
        <taxon>Pseudomonadati</taxon>
        <taxon>Bacteroidota</taxon>
        <taxon>Chitinophagia</taxon>
        <taxon>Chitinophagales</taxon>
        <taxon>Chitinophagaceae</taxon>
        <taxon>Chitinophaga</taxon>
    </lineage>
</organism>
<keyword evidence="3" id="KW-1185">Reference proteome</keyword>
<dbReference type="AlphaFoldDB" id="A0A365XU46"/>